<dbReference type="Gene3D" id="3.40.710.10">
    <property type="entry name" value="DD-peptidase/beta-lactamase superfamily"/>
    <property type="match status" value="1"/>
</dbReference>
<dbReference type="InterPro" id="IPR012338">
    <property type="entry name" value="Beta-lactam/transpept-like"/>
</dbReference>
<organism evidence="16 17">
    <name type="scientific">Streptococcus pyogenes</name>
    <dbReference type="NCBI Taxonomy" id="1314"/>
    <lineage>
        <taxon>Bacteria</taxon>
        <taxon>Bacillati</taxon>
        <taxon>Bacillota</taxon>
        <taxon>Bacilli</taxon>
        <taxon>Lactobacillales</taxon>
        <taxon>Streptococcaceae</taxon>
        <taxon>Streptococcus</taxon>
    </lineage>
</organism>
<evidence type="ECO:0000256" key="4">
    <source>
        <dbReference type="ARBA" id="ARBA00022618"/>
    </source>
</evidence>
<dbReference type="InterPro" id="IPR050515">
    <property type="entry name" value="Beta-lactam/transpept"/>
</dbReference>
<evidence type="ECO:0000256" key="8">
    <source>
        <dbReference type="ARBA" id="ARBA00022984"/>
    </source>
</evidence>
<dbReference type="GO" id="GO:0005886">
    <property type="term" value="C:plasma membrane"/>
    <property type="evidence" value="ECO:0007669"/>
    <property type="project" value="UniProtKB-SubCell"/>
</dbReference>
<comment type="similarity">
    <text evidence="2">Belongs to the transpeptidase family.</text>
</comment>
<name>A0A5S4TMM0_STRPY</name>
<dbReference type="FunFam" id="3.40.710.10:FF:000095">
    <property type="entry name" value="Penicillin-binding protein 2x"/>
    <property type="match status" value="1"/>
</dbReference>
<dbReference type="Pfam" id="PF00905">
    <property type="entry name" value="Transpeptidase"/>
    <property type="match status" value="1"/>
</dbReference>
<evidence type="ECO:0000313" key="17">
    <source>
        <dbReference type="Proteomes" id="UP000324058"/>
    </source>
</evidence>
<evidence type="ECO:0000256" key="7">
    <source>
        <dbReference type="ARBA" id="ARBA00022960"/>
    </source>
</evidence>
<keyword evidence="3" id="KW-1003">Cell membrane</keyword>
<reference evidence="16 17" key="1">
    <citation type="submission" date="2019-02" db="EMBL/GenBank/DDBJ databases">
        <title>Novel genomic isolates of S. pyogenes and S. dysgalactiae subsp. equisimilis associated to necrotising fasciitis (NSTI).</title>
        <authorList>
            <person name="Barrantes I."/>
        </authorList>
    </citation>
    <scope>NUCLEOTIDE SEQUENCE [LARGE SCALE GENOMIC DNA]</scope>
    <source>
        <strain evidence="16 17">SPY2028</strain>
    </source>
</reference>
<keyword evidence="6" id="KW-0677">Repeat</keyword>
<gene>
    <name evidence="16" type="ORF">E0F66_10705</name>
</gene>
<evidence type="ECO:0000256" key="2">
    <source>
        <dbReference type="ARBA" id="ARBA00007171"/>
    </source>
</evidence>
<dbReference type="PANTHER" id="PTHR30627">
    <property type="entry name" value="PEPTIDOGLYCAN D,D-TRANSPEPTIDASE"/>
    <property type="match status" value="1"/>
</dbReference>
<evidence type="ECO:0000256" key="1">
    <source>
        <dbReference type="ARBA" id="ARBA00004162"/>
    </source>
</evidence>
<evidence type="ECO:0000256" key="14">
    <source>
        <dbReference type="ARBA" id="ARBA00055980"/>
    </source>
</evidence>
<evidence type="ECO:0000256" key="3">
    <source>
        <dbReference type="ARBA" id="ARBA00022475"/>
    </source>
</evidence>
<keyword evidence="11" id="KW-0046">Antibiotic resistance</keyword>
<evidence type="ECO:0000256" key="11">
    <source>
        <dbReference type="ARBA" id="ARBA00023251"/>
    </source>
</evidence>
<dbReference type="GO" id="GO:0009252">
    <property type="term" value="P:peptidoglycan biosynthetic process"/>
    <property type="evidence" value="ECO:0007669"/>
    <property type="project" value="UniProtKB-KW"/>
</dbReference>
<dbReference type="AlphaFoldDB" id="A0A5S4TMM0"/>
<comment type="caution">
    <text evidence="16">The sequence shown here is derived from an EMBL/GenBank/DDBJ whole genome shotgun (WGS) entry which is preliminary data.</text>
</comment>
<evidence type="ECO:0000256" key="13">
    <source>
        <dbReference type="ARBA" id="ARBA00023316"/>
    </source>
</evidence>
<accession>A0A5S4TMM0</accession>
<evidence type="ECO:0000256" key="9">
    <source>
        <dbReference type="ARBA" id="ARBA00022989"/>
    </source>
</evidence>
<keyword evidence="9" id="KW-1133">Transmembrane helix</keyword>
<comment type="subcellular location">
    <subcellularLocation>
        <location evidence="1">Cell membrane</location>
        <topology evidence="1">Single-pass membrane protein</topology>
    </subcellularLocation>
</comment>
<keyword evidence="5" id="KW-0812">Transmembrane</keyword>
<keyword evidence="4" id="KW-0132">Cell division</keyword>
<evidence type="ECO:0000313" key="16">
    <source>
        <dbReference type="EMBL" id="TYK97441.1"/>
    </source>
</evidence>
<dbReference type="GO" id="GO:0051301">
    <property type="term" value="P:cell division"/>
    <property type="evidence" value="ECO:0007669"/>
    <property type="project" value="UniProtKB-KW"/>
</dbReference>
<keyword evidence="7" id="KW-0133">Cell shape</keyword>
<evidence type="ECO:0000256" key="12">
    <source>
        <dbReference type="ARBA" id="ARBA00023306"/>
    </source>
</evidence>
<dbReference type="Gene3D" id="3.90.1310.10">
    <property type="entry name" value="Penicillin-binding protein 2a (Domain 2)"/>
    <property type="match status" value="1"/>
</dbReference>
<feature type="domain" description="Penicillin-binding protein transpeptidase" evidence="15">
    <location>
        <begin position="2"/>
        <end position="160"/>
    </location>
</feature>
<evidence type="ECO:0000256" key="10">
    <source>
        <dbReference type="ARBA" id="ARBA00023136"/>
    </source>
</evidence>
<proteinExistence type="inferred from homology"/>
<dbReference type="RefSeq" id="WP_262366165.1">
    <property type="nucleotide sequence ID" value="NZ_SJLL01000161.1"/>
</dbReference>
<keyword evidence="12" id="KW-0131">Cell cycle</keyword>
<keyword evidence="10" id="KW-0472">Membrane</keyword>
<comment type="function">
    <text evidence="14">A transpeptidase that forms peptide cross-links between adjacent glycan strands in cell wall peptidoglycan (PG). Part of the divisome machinery that synthesizes the septal cross wall. Beta-lactams inactivate the PBPs by acylating an essential serine residue in the active site of these proteins.</text>
</comment>
<dbReference type="EMBL" id="SJLL01000161">
    <property type="protein sequence ID" value="TYK97441.1"/>
    <property type="molecule type" value="Genomic_DNA"/>
</dbReference>
<dbReference type="InterPro" id="IPR001460">
    <property type="entry name" value="PCN-bd_Tpept"/>
</dbReference>
<sequence>KVFNPNETFSNANGLTIADATIQDWAINEGISTGQYMNYAQGFAFSSNVGMTKLEQKMGNAKWMNYLTKFRFGFPTRFGLQDEYAGMLPSDNIVTQAMSAFGQGISVTQAQMLRAFTAISNDGEMLEPQFVSQIYDPNTASFRTAQKEVVGKPVSKKAASD</sequence>
<evidence type="ECO:0000259" key="15">
    <source>
        <dbReference type="Pfam" id="PF00905"/>
    </source>
</evidence>
<keyword evidence="13" id="KW-0961">Cell wall biogenesis/degradation</keyword>
<evidence type="ECO:0000256" key="6">
    <source>
        <dbReference type="ARBA" id="ARBA00022737"/>
    </source>
</evidence>
<dbReference type="PANTHER" id="PTHR30627:SF26">
    <property type="entry name" value="PENICILLIN-BINDING PROTEIN 2B"/>
    <property type="match status" value="1"/>
</dbReference>
<dbReference type="SUPFAM" id="SSF56601">
    <property type="entry name" value="beta-lactamase/transpeptidase-like"/>
    <property type="match status" value="1"/>
</dbReference>
<dbReference type="GO" id="GO:0046677">
    <property type="term" value="P:response to antibiotic"/>
    <property type="evidence" value="ECO:0007669"/>
    <property type="project" value="UniProtKB-KW"/>
</dbReference>
<feature type="non-terminal residue" evidence="16">
    <location>
        <position position="161"/>
    </location>
</feature>
<dbReference type="GO" id="GO:0008658">
    <property type="term" value="F:penicillin binding"/>
    <property type="evidence" value="ECO:0007669"/>
    <property type="project" value="InterPro"/>
</dbReference>
<feature type="non-terminal residue" evidence="16">
    <location>
        <position position="1"/>
    </location>
</feature>
<keyword evidence="8" id="KW-0573">Peptidoglycan synthesis</keyword>
<dbReference type="Proteomes" id="UP000324058">
    <property type="component" value="Unassembled WGS sequence"/>
</dbReference>
<evidence type="ECO:0000256" key="5">
    <source>
        <dbReference type="ARBA" id="ARBA00022692"/>
    </source>
</evidence>
<protein>
    <submittedName>
        <fullName evidence="16">Penicillin-binding protein</fullName>
    </submittedName>
</protein>
<dbReference type="GO" id="GO:0071555">
    <property type="term" value="P:cell wall organization"/>
    <property type="evidence" value="ECO:0007669"/>
    <property type="project" value="UniProtKB-KW"/>
</dbReference>
<dbReference type="GO" id="GO:0008360">
    <property type="term" value="P:regulation of cell shape"/>
    <property type="evidence" value="ECO:0007669"/>
    <property type="project" value="UniProtKB-KW"/>
</dbReference>